<name>A0A2J7Z1U7_STRMQ</name>
<dbReference type="PANTHER" id="PTHR30055">
    <property type="entry name" value="HTH-TYPE TRANSCRIPTIONAL REGULATOR RUTR"/>
    <property type="match status" value="1"/>
</dbReference>
<dbReference type="SUPFAM" id="SSF46689">
    <property type="entry name" value="Homeodomain-like"/>
    <property type="match status" value="1"/>
</dbReference>
<dbReference type="InterPro" id="IPR001647">
    <property type="entry name" value="HTH_TetR"/>
</dbReference>
<comment type="caution">
    <text evidence="6">The sequence shown here is derived from an EMBL/GenBank/DDBJ whole genome shotgun (WGS) entry which is preliminary data.</text>
</comment>
<dbReference type="PANTHER" id="PTHR30055:SF239">
    <property type="entry name" value="TRANSCRIPTIONAL REGULATORY PROTEIN"/>
    <property type="match status" value="1"/>
</dbReference>
<evidence type="ECO:0000256" key="2">
    <source>
        <dbReference type="ARBA" id="ARBA00023125"/>
    </source>
</evidence>
<evidence type="ECO:0000256" key="1">
    <source>
        <dbReference type="ARBA" id="ARBA00023015"/>
    </source>
</evidence>
<dbReference type="GO" id="GO:0003700">
    <property type="term" value="F:DNA-binding transcription factor activity"/>
    <property type="evidence" value="ECO:0007669"/>
    <property type="project" value="TreeGrafter"/>
</dbReference>
<dbReference type="SUPFAM" id="SSF48498">
    <property type="entry name" value="Tetracyclin repressor-like, C-terminal domain"/>
    <property type="match status" value="1"/>
</dbReference>
<keyword evidence="1" id="KW-0805">Transcription regulation</keyword>
<feature type="DNA-binding region" description="H-T-H motif" evidence="4">
    <location>
        <begin position="28"/>
        <end position="47"/>
    </location>
</feature>
<reference evidence="6 7" key="1">
    <citation type="submission" date="2015-09" db="EMBL/GenBank/DDBJ databases">
        <title>Genome sequence, genome mining and natural product profiling of a biocontrol bacterium Streptomyces malaysiensis F913.</title>
        <authorList>
            <person name="Xu Y."/>
            <person name="Wei J."/>
            <person name="Xie J."/>
            <person name="Li T."/>
            <person name="Zhou Z."/>
        </authorList>
    </citation>
    <scope>NUCLEOTIDE SEQUENCE [LARGE SCALE GENOMIC DNA]</scope>
    <source>
        <strain evidence="6 7">F913</strain>
    </source>
</reference>
<evidence type="ECO:0000259" key="5">
    <source>
        <dbReference type="PROSITE" id="PS50977"/>
    </source>
</evidence>
<keyword evidence="2 4" id="KW-0238">DNA-binding</keyword>
<keyword evidence="7" id="KW-1185">Reference proteome</keyword>
<keyword evidence="3" id="KW-0804">Transcription</keyword>
<dbReference type="RefSeq" id="WP_102933107.1">
    <property type="nucleotide sequence ID" value="NZ_LJIW01000001.1"/>
</dbReference>
<dbReference type="Gene3D" id="1.10.357.10">
    <property type="entry name" value="Tetracycline Repressor, domain 2"/>
    <property type="match status" value="1"/>
</dbReference>
<organism evidence="6 7">
    <name type="scientific">Streptomyces malaysiensis</name>
    <dbReference type="NCBI Taxonomy" id="92644"/>
    <lineage>
        <taxon>Bacteria</taxon>
        <taxon>Bacillati</taxon>
        <taxon>Actinomycetota</taxon>
        <taxon>Actinomycetes</taxon>
        <taxon>Kitasatosporales</taxon>
        <taxon>Streptomycetaceae</taxon>
        <taxon>Streptomyces</taxon>
        <taxon>Streptomyces violaceusniger group</taxon>
    </lineage>
</organism>
<dbReference type="Proteomes" id="UP000236520">
    <property type="component" value="Unassembled WGS sequence"/>
</dbReference>
<evidence type="ECO:0000256" key="4">
    <source>
        <dbReference type="PROSITE-ProRule" id="PRU00335"/>
    </source>
</evidence>
<feature type="domain" description="HTH tetR-type" evidence="5">
    <location>
        <begin position="5"/>
        <end position="65"/>
    </location>
</feature>
<proteinExistence type="predicted"/>
<accession>A0A2J7Z1U7</accession>
<dbReference type="PROSITE" id="PS50977">
    <property type="entry name" value="HTH_TETR_2"/>
    <property type="match status" value="1"/>
</dbReference>
<dbReference type="InterPro" id="IPR050109">
    <property type="entry name" value="HTH-type_TetR-like_transc_reg"/>
</dbReference>
<gene>
    <name evidence="6" type="ORF">SMF913_10282</name>
</gene>
<dbReference type="EMBL" id="LJIW01000001">
    <property type="protein sequence ID" value="PNG94257.1"/>
    <property type="molecule type" value="Genomic_DNA"/>
</dbReference>
<protein>
    <recommendedName>
        <fullName evidence="5">HTH tetR-type domain-containing protein</fullName>
    </recommendedName>
</protein>
<dbReference type="InterPro" id="IPR036271">
    <property type="entry name" value="Tet_transcr_reg_TetR-rel_C_sf"/>
</dbReference>
<dbReference type="AlphaFoldDB" id="A0A2J7Z1U7"/>
<dbReference type="Gene3D" id="1.10.10.60">
    <property type="entry name" value="Homeodomain-like"/>
    <property type="match status" value="1"/>
</dbReference>
<sequence>MPRAGLDRATVIAAASELADEVGFAGLTMGLLAERVGVRAPSLYKHVDSLDALQRGIGLQAVRDIGAILTRAAVGRSGPDAVRAIAETYRKWALDHPGRYAASVRAPRPEDEEYQAVAHESVQILFDAVAGFGLTDERAIDAVRALRTVIHGFAGLESADAFQMERDPADSYRFVIDMLINGMRAEAAISGPDTAPLHAGEGP</sequence>
<dbReference type="PRINTS" id="PR00455">
    <property type="entry name" value="HTHTETR"/>
</dbReference>
<evidence type="ECO:0000313" key="6">
    <source>
        <dbReference type="EMBL" id="PNG94257.1"/>
    </source>
</evidence>
<dbReference type="InterPro" id="IPR025996">
    <property type="entry name" value="MT1864/Rv1816-like_C"/>
</dbReference>
<dbReference type="GO" id="GO:0000976">
    <property type="term" value="F:transcription cis-regulatory region binding"/>
    <property type="evidence" value="ECO:0007669"/>
    <property type="project" value="TreeGrafter"/>
</dbReference>
<dbReference type="InterPro" id="IPR009057">
    <property type="entry name" value="Homeodomain-like_sf"/>
</dbReference>
<dbReference type="Pfam" id="PF00440">
    <property type="entry name" value="TetR_N"/>
    <property type="match status" value="1"/>
</dbReference>
<dbReference type="Pfam" id="PF13305">
    <property type="entry name" value="TetR_C_33"/>
    <property type="match status" value="1"/>
</dbReference>
<evidence type="ECO:0000256" key="3">
    <source>
        <dbReference type="ARBA" id="ARBA00023163"/>
    </source>
</evidence>
<evidence type="ECO:0000313" key="7">
    <source>
        <dbReference type="Proteomes" id="UP000236520"/>
    </source>
</evidence>